<keyword evidence="2" id="KW-1185">Reference proteome</keyword>
<name>A0A6A3BBC0_HIBSY</name>
<proteinExistence type="predicted"/>
<accession>A0A6A3BBC0</accession>
<organism evidence="1 2">
    <name type="scientific">Hibiscus syriacus</name>
    <name type="common">Rose of Sharon</name>
    <dbReference type="NCBI Taxonomy" id="106335"/>
    <lineage>
        <taxon>Eukaryota</taxon>
        <taxon>Viridiplantae</taxon>
        <taxon>Streptophyta</taxon>
        <taxon>Embryophyta</taxon>
        <taxon>Tracheophyta</taxon>
        <taxon>Spermatophyta</taxon>
        <taxon>Magnoliopsida</taxon>
        <taxon>eudicotyledons</taxon>
        <taxon>Gunneridae</taxon>
        <taxon>Pentapetalae</taxon>
        <taxon>rosids</taxon>
        <taxon>malvids</taxon>
        <taxon>Malvales</taxon>
        <taxon>Malvaceae</taxon>
        <taxon>Malvoideae</taxon>
        <taxon>Hibiscus</taxon>
    </lineage>
</organism>
<dbReference type="AlphaFoldDB" id="A0A6A3BBC0"/>
<dbReference type="InterPro" id="IPR029033">
    <property type="entry name" value="His_PPase_superfam"/>
</dbReference>
<comment type="caution">
    <text evidence="1">The sequence shown here is derived from an EMBL/GenBank/DDBJ whole genome shotgun (WGS) entry which is preliminary data.</text>
</comment>
<evidence type="ECO:0000313" key="2">
    <source>
        <dbReference type="Proteomes" id="UP000436088"/>
    </source>
</evidence>
<dbReference type="Pfam" id="PF00300">
    <property type="entry name" value="His_Phos_1"/>
    <property type="match status" value="1"/>
</dbReference>
<dbReference type="EMBL" id="VEPZ02000885">
    <property type="protein sequence ID" value="KAE8712885.1"/>
    <property type="molecule type" value="Genomic_DNA"/>
</dbReference>
<dbReference type="InterPro" id="IPR052765">
    <property type="entry name" value="PGM-Related"/>
</dbReference>
<reference evidence="1" key="1">
    <citation type="submission" date="2019-09" db="EMBL/GenBank/DDBJ databases">
        <title>Draft genome information of white flower Hibiscus syriacus.</title>
        <authorList>
            <person name="Kim Y.-M."/>
        </authorList>
    </citation>
    <scope>NUCLEOTIDE SEQUENCE [LARGE SCALE GENOMIC DNA]</scope>
    <source>
        <strain evidence="1">YM2019G1</strain>
    </source>
</reference>
<dbReference type="PANTHER" id="PTHR46192">
    <property type="entry name" value="BROAD-RANGE ACID PHOSPHATASE DET1"/>
    <property type="match status" value="1"/>
</dbReference>
<dbReference type="Gene3D" id="3.40.50.1240">
    <property type="entry name" value="Phosphoglycerate mutase-like"/>
    <property type="match status" value="1"/>
</dbReference>
<dbReference type="SUPFAM" id="SSF53254">
    <property type="entry name" value="Phosphoglycerate mutase-like"/>
    <property type="match status" value="1"/>
</dbReference>
<dbReference type="InterPro" id="IPR013078">
    <property type="entry name" value="His_Pase_superF_clade-1"/>
</dbReference>
<gene>
    <name evidence="1" type="ORF">F3Y22_tig00110223pilonHSYRG00326</name>
</gene>
<dbReference type="Proteomes" id="UP000436088">
    <property type="component" value="Unassembled WGS sequence"/>
</dbReference>
<evidence type="ECO:0000313" key="1">
    <source>
        <dbReference type="EMBL" id="KAE8712885.1"/>
    </source>
</evidence>
<sequence length="137" mass="16160">MRVDKALRLRYGRFFYRFPNGESAADVYDRITGFRETLKADIDIGRFQPPGERSPNMNLIIVSHGLALRVFLMRWYKWTVEQFERLNNMGNGNTIVMQKVTGEVIYSLLMHHSEEELREFGLTDEMLIDQNGKRQQE</sequence>
<protein>
    <submittedName>
        <fullName evidence="1">Phosphoglycerate mutase-like protein AT74H</fullName>
    </submittedName>
</protein>